<dbReference type="PANTHER" id="PTHR45868:SF80">
    <property type="entry name" value="F15K9.8-RELATED"/>
    <property type="match status" value="1"/>
</dbReference>
<keyword evidence="9" id="KW-1185">Reference proteome</keyword>
<evidence type="ECO:0000256" key="6">
    <source>
        <dbReference type="SAM" id="MobiDB-lite"/>
    </source>
</evidence>
<accession>A0A5J5BTV6</accession>
<gene>
    <name evidence="8" type="ORF">F0562_019939</name>
</gene>
<keyword evidence="2" id="KW-0488">Methylation</keyword>
<organism evidence="8 9">
    <name type="scientific">Nyssa sinensis</name>
    <dbReference type="NCBI Taxonomy" id="561372"/>
    <lineage>
        <taxon>Eukaryota</taxon>
        <taxon>Viridiplantae</taxon>
        <taxon>Streptophyta</taxon>
        <taxon>Embryophyta</taxon>
        <taxon>Tracheophyta</taxon>
        <taxon>Spermatophyta</taxon>
        <taxon>Magnoliopsida</taxon>
        <taxon>eudicotyledons</taxon>
        <taxon>Gunneridae</taxon>
        <taxon>Pentapetalae</taxon>
        <taxon>asterids</taxon>
        <taxon>Cornales</taxon>
        <taxon>Nyssaceae</taxon>
        <taxon>Nyssa</taxon>
    </lineage>
</organism>
<evidence type="ECO:0000256" key="3">
    <source>
        <dbReference type="ARBA" id="ARBA00022723"/>
    </source>
</evidence>
<dbReference type="GO" id="GO:0009626">
    <property type="term" value="P:plant-type hypersensitive response"/>
    <property type="evidence" value="ECO:0007669"/>
    <property type="project" value="UniProtKB-KW"/>
</dbReference>
<dbReference type="GO" id="GO:0046872">
    <property type="term" value="F:metal ion binding"/>
    <property type="evidence" value="ECO:0007669"/>
    <property type="project" value="UniProtKB-KW"/>
</dbReference>
<dbReference type="CDD" id="cd00371">
    <property type="entry name" value="HMA"/>
    <property type="match status" value="1"/>
</dbReference>
<keyword evidence="3" id="KW-0479">Metal-binding</keyword>
<evidence type="ECO:0000259" key="7">
    <source>
        <dbReference type="PROSITE" id="PS50846"/>
    </source>
</evidence>
<dbReference type="Gene3D" id="3.30.70.100">
    <property type="match status" value="1"/>
</dbReference>
<dbReference type="OrthoDB" id="689350at2759"/>
<dbReference type="GO" id="GO:0016020">
    <property type="term" value="C:membrane"/>
    <property type="evidence" value="ECO:0007669"/>
    <property type="project" value="UniProtKB-SubCell"/>
</dbReference>
<comment type="similarity">
    <text evidence="5">Belongs to the HIPP family.</text>
</comment>
<feature type="compositionally biased region" description="Basic and acidic residues" evidence="6">
    <location>
        <begin position="83"/>
        <end position="123"/>
    </location>
</feature>
<feature type="region of interest" description="Disordered" evidence="6">
    <location>
        <begin position="83"/>
        <end position="273"/>
    </location>
</feature>
<evidence type="ECO:0000256" key="1">
    <source>
        <dbReference type="ARBA" id="ARBA00004170"/>
    </source>
</evidence>
<sequence>MATPTEVEKSSEPLKYKTWLLKVSIHCEGCKRKVKKVLQNIEGVYTVNIESKQQKVTVTCNVDAEILIKKLIKSGKHAELWPEKADQVEKKSVKAKNKEKQSDPESSEESGHGGGDDKEKPAVKFEPVQDSAKNSAGSGGGCSTAKNSEATGGGAKVSQDAAKSSAGGQAAESKSEGQKPETGSAGEQSPAADKKGGENGGAEKSGGDGDGGKKKKKKGQNGNANGAQGEQPSASADDAPATTGSPNHGRGPPQISEPIDHSPPRQHGYHYHPPYYYPPPPAYTVSYNTAYPTSKLYGIILCLATTVFIRLYCIRVWRQNPHRSILTRIRSGRQIHLNYLVMKIQMGAQLYDGNHGYLSYYWEIGCNKVREML</sequence>
<feature type="compositionally biased region" description="Low complexity" evidence="6">
    <location>
        <begin position="220"/>
        <end position="231"/>
    </location>
</feature>
<dbReference type="InterPro" id="IPR006121">
    <property type="entry name" value="HMA_dom"/>
</dbReference>
<dbReference type="AlphaFoldDB" id="A0A5J5BTV6"/>
<proteinExistence type="inferred from homology"/>
<feature type="domain" description="HMA" evidence="7">
    <location>
        <begin position="16"/>
        <end position="79"/>
    </location>
</feature>
<protein>
    <recommendedName>
        <fullName evidence="7">HMA domain-containing protein</fullName>
    </recommendedName>
</protein>
<evidence type="ECO:0000313" key="8">
    <source>
        <dbReference type="EMBL" id="KAA8545172.1"/>
    </source>
</evidence>
<reference evidence="8 9" key="1">
    <citation type="submission" date="2019-09" db="EMBL/GenBank/DDBJ databases">
        <title>A chromosome-level genome assembly of the Chinese tupelo Nyssa sinensis.</title>
        <authorList>
            <person name="Yang X."/>
            <person name="Kang M."/>
            <person name="Yang Y."/>
            <person name="Xiong H."/>
            <person name="Wang M."/>
            <person name="Zhang Z."/>
            <person name="Wang Z."/>
            <person name="Wu H."/>
            <person name="Ma T."/>
            <person name="Liu J."/>
            <person name="Xi Z."/>
        </authorList>
    </citation>
    <scope>NUCLEOTIDE SEQUENCE [LARGE SCALE GENOMIC DNA]</scope>
    <source>
        <strain evidence="8">J267</strain>
        <tissue evidence="8">Leaf</tissue>
    </source>
</reference>
<dbReference type="InterPro" id="IPR036163">
    <property type="entry name" value="HMA_dom_sf"/>
</dbReference>
<evidence type="ECO:0000256" key="4">
    <source>
        <dbReference type="ARBA" id="ARBA00023289"/>
    </source>
</evidence>
<evidence type="ECO:0000313" key="9">
    <source>
        <dbReference type="Proteomes" id="UP000325577"/>
    </source>
</evidence>
<keyword evidence="4" id="KW-0636">Prenylation</keyword>
<name>A0A5J5BTV6_9ASTE</name>
<evidence type="ECO:0000256" key="5">
    <source>
        <dbReference type="ARBA" id="ARBA00024045"/>
    </source>
</evidence>
<dbReference type="PROSITE" id="PS50846">
    <property type="entry name" value="HMA_2"/>
    <property type="match status" value="1"/>
</dbReference>
<comment type="subcellular location">
    <subcellularLocation>
        <location evidence="1">Membrane</location>
        <topology evidence="1">Peripheral membrane protein</topology>
    </subcellularLocation>
</comment>
<dbReference type="Pfam" id="PF00403">
    <property type="entry name" value="HMA"/>
    <property type="match status" value="1"/>
</dbReference>
<dbReference type="PANTHER" id="PTHR45868">
    <property type="entry name" value="HEAVY METAL-ASSOCIATED ISOPRENYLATED PLANT PROTEIN 33-RELATED"/>
    <property type="match status" value="1"/>
</dbReference>
<dbReference type="Proteomes" id="UP000325577">
    <property type="component" value="Linkage Group LG10"/>
</dbReference>
<evidence type="ECO:0000256" key="2">
    <source>
        <dbReference type="ARBA" id="ARBA00022481"/>
    </source>
</evidence>
<dbReference type="SUPFAM" id="SSF55008">
    <property type="entry name" value="HMA, heavy metal-associated domain"/>
    <property type="match status" value="1"/>
</dbReference>
<dbReference type="EMBL" id="CM018033">
    <property type="protein sequence ID" value="KAA8545172.1"/>
    <property type="molecule type" value="Genomic_DNA"/>
</dbReference>
<keyword evidence="4" id="KW-0449">Lipoprotein</keyword>